<dbReference type="SUPFAM" id="SSF49899">
    <property type="entry name" value="Concanavalin A-like lectins/glucanases"/>
    <property type="match status" value="1"/>
</dbReference>
<organism evidence="3 4">
    <name type="scientific">Fusarium torulosum</name>
    <dbReference type="NCBI Taxonomy" id="33205"/>
    <lineage>
        <taxon>Eukaryota</taxon>
        <taxon>Fungi</taxon>
        <taxon>Dikarya</taxon>
        <taxon>Ascomycota</taxon>
        <taxon>Pezizomycotina</taxon>
        <taxon>Sordariomycetes</taxon>
        <taxon>Hypocreomycetidae</taxon>
        <taxon>Hypocreales</taxon>
        <taxon>Nectriaceae</taxon>
        <taxon>Fusarium</taxon>
    </lineage>
</organism>
<dbReference type="GO" id="GO:0005975">
    <property type="term" value="P:carbohydrate metabolic process"/>
    <property type="evidence" value="ECO:0007669"/>
    <property type="project" value="InterPro"/>
</dbReference>
<dbReference type="InterPro" id="IPR000757">
    <property type="entry name" value="Beta-glucanase-like"/>
</dbReference>
<dbReference type="PANTHER" id="PTHR38121">
    <property type="entry name" value="GH16 DOMAIN-CONTAINING PROTEIN"/>
    <property type="match status" value="1"/>
</dbReference>
<reference evidence="3" key="1">
    <citation type="submission" date="2018-03" db="EMBL/GenBank/DDBJ databases">
        <authorList>
            <person name="Guldener U."/>
        </authorList>
    </citation>
    <scope>NUCLEOTIDE SEQUENCE</scope>
</reference>
<feature type="region of interest" description="Disordered" evidence="1">
    <location>
        <begin position="268"/>
        <end position="302"/>
    </location>
</feature>
<feature type="compositionally biased region" description="Polar residues" evidence="1">
    <location>
        <begin position="270"/>
        <end position="283"/>
    </location>
</feature>
<dbReference type="PANTHER" id="PTHR38121:SF5">
    <property type="entry name" value="GH16 DOMAIN-CONTAINING PROTEIN"/>
    <property type="match status" value="1"/>
</dbReference>
<feature type="domain" description="GH16" evidence="2">
    <location>
        <begin position="6"/>
        <end position="244"/>
    </location>
</feature>
<dbReference type="InterPro" id="IPR013320">
    <property type="entry name" value="ConA-like_dom_sf"/>
</dbReference>
<dbReference type="Pfam" id="PF00722">
    <property type="entry name" value="Glyco_hydro_16"/>
    <property type="match status" value="1"/>
</dbReference>
<evidence type="ECO:0000256" key="1">
    <source>
        <dbReference type="SAM" id="MobiDB-lite"/>
    </source>
</evidence>
<evidence type="ECO:0000313" key="4">
    <source>
        <dbReference type="Proteomes" id="UP001187734"/>
    </source>
</evidence>
<accession>A0AAE8SFJ0</accession>
<comment type="caution">
    <text evidence="3">The sequence shown here is derived from an EMBL/GenBank/DDBJ whole genome shotgun (WGS) entry which is preliminary data.</text>
</comment>
<dbReference type="Proteomes" id="UP001187734">
    <property type="component" value="Unassembled WGS sequence"/>
</dbReference>
<dbReference type="CDD" id="cd00413">
    <property type="entry name" value="Glyco_hydrolase_16"/>
    <property type="match status" value="1"/>
</dbReference>
<evidence type="ECO:0000259" key="2">
    <source>
        <dbReference type="PROSITE" id="PS51762"/>
    </source>
</evidence>
<dbReference type="Gene3D" id="2.60.120.200">
    <property type="match status" value="1"/>
</dbReference>
<keyword evidence="4" id="KW-1185">Reference proteome</keyword>
<name>A0AAE8SFJ0_9HYPO</name>
<sequence length="321" mass="35675">MDRLETDFSQLHNLSQSHDWVAQQFTVSAKDGRGNYSKAFMPANVDIPGGKSQDQSDHEDGLQLRVSSAIGKDNEVPASEVDTARLDLHWGSFRAGMKLTETKGTCAAFFWYFNDTQEIDIEFLSREFDYDKGIYPVNLVVQSKQSLEAGYDASKTGTYKRVHLDFDPTDTFHEYRFDYLPGQVLFYADSKLLAQMEGDDMPSAGGHLILQHWSNGNPLWSGGPPTEDAVVTVSYVKAYFNSSDNQRQSYLSQQCHESSEASVCLIRDATNPTSPGKSSNGSNLPPHDSDEESNGATSGLRRAEQKSVSWSLNILLAILFV</sequence>
<dbReference type="AlphaFoldDB" id="A0AAE8SFJ0"/>
<proteinExistence type="predicted"/>
<dbReference type="EMBL" id="ONZP01000101">
    <property type="protein sequence ID" value="SPJ73681.1"/>
    <property type="molecule type" value="Genomic_DNA"/>
</dbReference>
<evidence type="ECO:0000313" key="3">
    <source>
        <dbReference type="EMBL" id="SPJ73681.1"/>
    </source>
</evidence>
<gene>
    <name evidence="3" type="ORF">FTOL_03411</name>
</gene>
<dbReference type="PROSITE" id="PS51762">
    <property type="entry name" value="GH16_2"/>
    <property type="match status" value="1"/>
</dbReference>
<protein>
    <submittedName>
        <fullName evidence="3">Related to xyloglucan endo-transglycosylase-like protein</fullName>
    </submittedName>
</protein>
<dbReference type="GO" id="GO:0004553">
    <property type="term" value="F:hydrolase activity, hydrolyzing O-glycosyl compounds"/>
    <property type="evidence" value="ECO:0007669"/>
    <property type="project" value="InterPro"/>
</dbReference>